<evidence type="ECO:0000313" key="2">
    <source>
        <dbReference type="EMBL" id="KAK4460461.1"/>
    </source>
</evidence>
<dbReference type="AlphaFoldDB" id="A0AAV9HN24"/>
<dbReference type="Proteomes" id="UP001321749">
    <property type="component" value="Unassembled WGS sequence"/>
</dbReference>
<keyword evidence="1" id="KW-1133">Transmembrane helix</keyword>
<proteinExistence type="predicted"/>
<accession>A0AAV9HN24</accession>
<protein>
    <submittedName>
        <fullName evidence="2">Uncharacterized protein</fullName>
    </submittedName>
</protein>
<reference evidence="2" key="1">
    <citation type="journal article" date="2023" name="Mol. Phylogenet. Evol.">
        <title>Genome-scale phylogeny and comparative genomics of the fungal order Sordariales.</title>
        <authorList>
            <person name="Hensen N."/>
            <person name="Bonometti L."/>
            <person name="Westerberg I."/>
            <person name="Brannstrom I.O."/>
            <person name="Guillou S."/>
            <person name="Cros-Aarteil S."/>
            <person name="Calhoun S."/>
            <person name="Haridas S."/>
            <person name="Kuo A."/>
            <person name="Mondo S."/>
            <person name="Pangilinan J."/>
            <person name="Riley R."/>
            <person name="LaButti K."/>
            <person name="Andreopoulos B."/>
            <person name="Lipzen A."/>
            <person name="Chen C."/>
            <person name="Yan M."/>
            <person name="Daum C."/>
            <person name="Ng V."/>
            <person name="Clum A."/>
            <person name="Steindorff A."/>
            <person name="Ohm R.A."/>
            <person name="Martin F."/>
            <person name="Silar P."/>
            <person name="Natvig D.O."/>
            <person name="Lalanne C."/>
            <person name="Gautier V."/>
            <person name="Ament-Velasquez S.L."/>
            <person name="Kruys A."/>
            <person name="Hutchinson M.I."/>
            <person name="Powell A.J."/>
            <person name="Barry K."/>
            <person name="Miller A.N."/>
            <person name="Grigoriev I.V."/>
            <person name="Debuchy R."/>
            <person name="Gladieux P."/>
            <person name="Hiltunen Thoren M."/>
            <person name="Johannesson H."/>
        </authorList>
    </citation>
    <scope>NUCLEOTIDE SEQUENCE</scope>
    <source>
        <strain evidence="2">PSN324</strain>
    </source>
</reference>
<name>A0AAV9HN24_9PEZI</name>
<keyword evidence="3" id="KW-1185">Reference proteome</keyword>
<dbReference type="EMBL" id="MU865011">
    <property type="protein sequence ID" value="KAK4460461.1"/>
    <property type="molecule type" value="Genomic_DNA"/>
</dbReference>
<feature type="transmembrane region" description="Helical" evidence="1">
    <location>
        <begin position="12"/>
        <end position="33"/>
    </location>
</feature>
<sequence length="123" mass="13888">MGQNGTPREIKSRHLLCVLLHSLFIIIFTHYHLSSQSSLIASLIIPVMPSSTSPYAVGRHPAMAAVRWVDRDTAQISASSVTTNQLRRYLESNYSGRYSVKLQRDIFSITISGTPQRHTQQYQ</sequence>
<keyword evidence="1" id="KW-0472">Membrane</keyword>
<evidence type="ECO:0000313" key="3">
    <source>
        <dbReference type="Proteomes" id="UP001321749"/>
    </source>
</evidence>
<reference evidence="2" key="2">
    <citation type="submission" date="2023-06" db="EMBL/GenBank/DDBJ databases">
        <authorList>
            <consortium name="Lawrence Berkeley National Laboratory"/>
            <person name="Mondo S.J."/>
            <person name="Hensen N."/>
            <person name="Bonometti L."/>
            <person name="Westerberg I."/>
            <person name="Brannstrom I.O."/>
            <person name="Guillou S."/>
            <person name="Cros-Aarteil S."/>
            <person name="Calhoun S."/>
            <person name="Haridas S."/>
            <person name="Kuo A."/>
            <person name="Pangilinan J."/>
            <person name="Riley R."/>
            <person name="Labutti K."/>
            <person name="Andreopoulos B."/>
            <person name="Lipzen A."/>
            <person name="Chen C."/>
            <person name="Yanf M."/>
            <person name="Daum C."/>
            <person name="Ng V."/>
            <person name="Clum A."/>
            <person name="Steindorff A."/>
            <person name="Ohm R."/>
            <person name="Martin F."/>
            <person name="Silar P."/>
            <person name="Natvig D."/>
            <person name="Lalanne C."/>
            <person name="Gautier V."/>
            <person name="Ament-Velasquez S.L."/>
            <person name="Kruys A."/>
            <person name="Hutchinson M.I."/>
            <person name="Powell A.J."/>
            <person name="Barry K."/>
            <person name="Miller A.N."/>
            <person name="Grigoriev I.V."/>
            <person name="Debuchy R."/>
            <person name="Gladieux P."/>
            <person name="Thoren M.H."/>
            <person name="Johannesson H."/>
        </authorList>
    </citation>
    <scope>NUCLEOTIDE SEQUENCE</scope>
    <source>
        <strain evidence="2">PSN324</strain>
    </source>
</reference>
<gene>
    <name evidence="2" type="ORF">QBC42DRAFT_272222</name>
</gene>
<organism evidence="2 3">
    <name type="scientific">Cladorrhinum samala</name>
    <dbReference type="NCBI Taxonomy" id="585594"/>
    <lineage>
        <taxon>Eukaryota</taxon>
        <taxon>Fungi</taxon>
        <taxon>Dikarya</taxon>
        <taxon>Ascomycota</taxon>
        <taxon>Pezizomycotina</taxon>
        <taxon>Sordariomycetes</taxon>
        <taxon>Sordariomycetidae</taxon>
        <taxon>Sordariales</taxon>
        <taxon>Podosporaceae</taxon>
        <taxon>Cladorrhinum</taxon>
    </lineage>
</organism>
<keyword evidence="1" id="KW-0812">Transmembrane</keyword>
<comment type="caution">
    <text evidence="2">The sequence shown here is derived from an EMBL/GenBank/DDBJ whole genome shotgun (WGS) entry which is preliminary data.</text>
</comment>
<evidence type="ECO:0000256" key="1">
    <source>
        <dbReference type="SAM" id="Phobius"/>
    </source>
</evidence>